<dbReference type="RefSeq" id="WP_158027981.1">
    <property type="nucleotide sequence ID" value="NZ_BMHG01000001.1"/>
</dbReference>
<protein>
    <submittedName>
        <fullName evidence="1">DNA-directed RNA polymerase subunit beta</fullName>
    </submittedName>
</protein>
<evidence type="ECO:0000313" key="2">
    <source>
        <dbReference type="Proteomes" id="UP000431744"/>
    </source>
</evidence>
<comment type="caution">
    <text evidence="1">The sequence shown here is derived from an EMBL/GenBank/DDBJ whole genome shotgun (WGS) entry which is preliminary data.</text>
</comment>
<dbReference type="GO" id="GO:0000428">
    <property type="term" value="C:DNA-directed RNA polymerase complex"/>
    <property type="evidence" value="ECO:0007669"/>
    <property type="project" value="UniProtKB-KW"/>
</dbReference>
<organism evidence="1 2">
    <name type="scientific">Pseudoclavibacter endophyticus</name>
    <dbReference type="NCBI Taxonomy" id="1778590"/>
    <lineage>
        <taxon>Bacteria</taxon>
        <taxon>Bacillati</taxon>
        <taxon>Actinomycetota</taxon>
        <taxon>Actinomycetes</taxon>
        <taxon>Micrococcales</taxon>
        <taxon>Microbacteriaceae</taxon>
        <taxon>Pseudoclavibacter</taxon>
    </lineage>
</organism>
<dbReference type="AlphaFoldDB" id="A0A6H9WNU8"/>
<sequence>MTHRHHRPVRVPARAFENLCGSADPSEVSRIAHDTAAALLHRGRDAADPDVVARLVAFTDEHGIDDLAELWAAAAAVSLPGAMWRLYLIRDVARNSPESTADMFQRGIELDRTISHVVAGAETPTDPEKIVALCDEILRGAFVGDVGIALERASAFSRIMSQGAAELAASSDATDERRAAVLTRRGARYLEVAEDLHAAAMRWHDDALD</sequence>
<name>A0A6H9WNU8_9MICO</name>
<dbReference type="Proteomes" id="UP000431744">
    <property type="component" value="Unassembled WGS sequence"/>
</dbReference>
<proteinExistence type="predicted"/>
<accession>A0A6H9WNU8</accession>
<keyword evidence="1" id="KW-0804">Transcription</keyword>
<keyword evidence="2" id="KW-1185">Reference proteome</keyword>
<dbReference type="EMBL" id="WBJY01000001">
    <property type="protein sequence ID" value="KAB1649391.1"/>
    <property type="molecule type" value="Genomic_DNA"/>
</dbReference>
<dbReference type="OrthoDB" id="5188280at2"/>
<gene>
    <name evidence="1" type="ORF">F8O04_03750</name>
</gene>
<reference evidence="1 2" key="1">
    <citation type="submission" date="2019-09" db="EMBL/GenBank/DDBJ databases">
        <title>Phylogeny of genus Pseudoclavibacter and closely related genus.</title>
        <authorList>
            <person name="Li Y."/>
        </authorList>
    </citation>
    <scope>NUCLEOTIDE SEQUENCE [LARGE SCALE GENOMIC DNA]</scope>
    <source>
        <strain evidence="1 2">EGI 60007</strain>
    </source>
</reference>
<keyword evidence="1" id="KW-0240">DNA-directed RNA polymerase</keyword>
<evidence type="ECO:0000313" key="1">
    <source>
        <dbReference type="EMBL" id="KAB1649391.1"/>
    </source>
</evidence>